<dbReference type="GO" id="GO:0005506">
    <property type="term" value="F:iron ion binding"/>
    <property type="evidence" value="ECO:0007669"/>
    <property type="project" value="InterPro"/>
</dbReference>
<dbReference type="InterPro" id="IPR001128">
    <property type="entry name" value="Cyt_P450"/>
</dbReference>
<protein>
    <submittedName>
        <fullName evidence="10">Cytochrome P450</fullName>
    </submittedName>
</protein>
<dbReference type="Gene3D" id="1.10.630.10">
    <property type="entry name" value="Cytochrome P450"/>
    <property type="match status" value="1"/>
</dbReference>
<keyword evidence="8" id="KW-0349">Heme</keyword>
<evidence type="ECO:0000256" key="7">
    <source>
        <dbReference type="ARBA" id="ARBA00023033"/>
    </source>
</evidence>
<evidence type="ECO:0000256" key="4">
    <source>
        <dbReference type="ARBA" id="ARBA00022723"/>
    </source>
</evidence>
<comment type="cofactor">
    <cofactor evidence="1 8">
        <name>heme</name>
        <dbReference type="ChEBI" id="CHEBI:30413"/>
    </cofactor>
</comment>
<dbReference type="InterPro" id="IPR050121">
    <property type="entry name" value="Cytochrome_P450_monoxygenase"/>
</dbReference>
<feature type="transmembrane region" description="Helical" evidence="9">
    <location>
        <begin position="44"/>
        <end position="64"/>
    </location>
</feature>
<evidence type="ECO:0000256" key="6">
    <source>
        <dbReference type="ARBA" id="ARBA00023004"/>
    </source>
</evidence>
<evidence type="ECO:0000256" key="9">
    <source>
        <dbReference type="SAM" id="Phobius"/>
    </source>
</evidence>
<gene>
    <name evidence="10" type="primary">PcCYP_97b</name>
</gene>
<dbReference type="PRINTS" id="PR00463">
    <property type="entry name" value="EP450I"/>
</dbReference>
<keyword evidence="4 8" id="KW-0479">Metal-binding</keyword>
<keyword evidence="9" id="KW-0472">Membrane</keyword>
<keyword evidence="7" id="KW-0503">Monooxygenase</keyword>
<dbReference type="AlphaFoldDB" id="G5EJW5"/>
<evidence type="ECO:0000256" key="5">
    <source>
        <dbReference type="ARBA" id="ARBA00023002"/>
    </source>
</evidence>
<accession>G5EJW5</accession>
<keyword evidence="9" id="KW-1133">Transmembrane helix</keyword>
<keyword evidence="9" id="KW-0812">Transmembrane</keyword>
<dbReference type="PANTHER" id="PTHR24305:SF187">
    <property type="entry name" value="P450, PUTATIVE (EUROFUNG)-RELATED"/>
    <property type="match status" value="1"/>
</dbReference>
<dbReference type="VEuPathDB" id="FungiDB:AGR57_8845"/>
<evidence type="ECO:0000256" key="2">
    <source>
        <dbReference type="ARBA" id="ARBA00005179"/>
    </source>
</evidence>
<dbReference type="SUPFAM" id="SSF48264">
    <property type="entry name" value="Cytochrome P450"/>
    <property type="match status" value="1"/>
</dbReference>
<feature type="binding site" description="axial binding residue" evidence="8">
    <location>
        <position position="475"/>
    </location>
    <ligand>
        <name>heme</name>
        <dbReference type="ChEBI" id="CHEBI:30413"/>
    </ligand>
    <ligandPart>
        <name>Fe</name>
        <dbReference type="ChEBI" id="CHEBI:18248"/>
    </ligandPart>
</feature>
<sequence length="534" mass="60173">MQAAHLVFNRWEPTNIAVVAALLLGVPCAAASLLFSGRGSVPRLALTAALYYACLGTSVVLYRLSPWHPLARYPGPWLLKTSKLWIVRRVKRGGQWRYIRELHQRFGDVVRIGPNELSFCDAAMVVPVLGTQGLPKGPDWMGHAMHPKTPSLIALRDPLEHQRRRRTWNRAFKPAALQEYLPLIQKRTAQLLDALSKCEEQDVVDLGRWIRFCKYDFMGDLVFGGGTEMMRDGDQDGLLKLQRAGIAMMVVYAHMPWLAQFTKHIPRVAAKLKELRAAARTRAAARYKAGANRKDLFYHLSNEDGGEKEQPTEDVILSDALLAIIAGSDTTSTILTSAVYCLLTHPDVHKRLVEEVDKFYPPGADWCNTEHHADMHYLNAVLNETLRLFPVLRDGSLRAPWVGHGDRALGPYFIPEGTQVRVHTYSLQRDPRCFSQPDTFWPERWLVAGGLQHAEPGFVHEPGAFLPFSRGPSDCVGKGLALQDMRIVLCALLQHLELAPPRNRPFDEWKAEVDRRFADSSAVLPVSVRVRRRV</sequence>
<dbReference type="PRINTS" id="PR00385">
    <property type="entry name" value="P450"/>
</dbReference>
<evidence type="ECO:0000256" key="3">
    <source>
        <dbReference type="ARBA" id="ARBA00010617"/>
    </source>
</evidence>
<dbReference type="InterPro" id="IPR002401">
    <property type="entry name" value="Cyt_P450_E_grp-I"/>
</dbReference>
<proteinExistence type="evidence at transcript level"/>
<dbReference type="InterPro" id="IPR036396">
    <property type="entry name" value="Cyt_P450_sf"/>
</dbReference>
<dbReference type="GO" id="GO:0016705">
    <property type="term" value="F:oxidoreductase activity, acting on paired donors, with incorporation or reduction of molecular oxygen"/>
    <property type="evidence" value="ECO:0007669"/>
    <property type="project" value="InterPro"/>
</dbReference>
<feature type="transmembrane region" description="Helical" evidence="9">
    <location>
        <begin position="16"/>
        <end position="37"/>
    </location>
</feature>
<evidence type="ECO:0000256" key="1">
    <source>
        <dbReference type="ARBA" id="ARBA00001971"/>
    </source>
</evidence>
<dbReference type="GO" id="GO:0020037">
    <property type="term" value="F:heme binding"/>
    <property type="evidence" value="ECO:0007669"/>
    <property type="project" value="InterPro"/>
</dbReference>
<keyword evidence="6 8" id="KW-0408">Iron</keyword>
<dbReference type="EMBL" id="AB597890">
    <property type="protein sequence ID" value="BAL05177.1"/>
    <property type="molecule type" value="mRNA"/>
</dbReference>
<evidence type="ECO:0000256" key="8">
    <source>
        <dbReference type="PIRSR" id="PIRSR602401-1"/>
    </source>
</evidence>
<dbReference type="GO" id="GO:0004497">
    <property type="term" value="F:monooxygenase activity"/>
    <property type="evidence" value="ECO:0007669"/>
    <property type="project" value="UniProtKB-KW"/>
</dbReference>
<comment type="pathway">
    <text evidence="2">Secondary metabolite biosynthesis.</text>
</comment>
<organism evidence="10">
    <name type="scientific">Phanerodontia chrysosporium</name>
    <name type="common">White-rot fungus</name>
    <name type="synonym">Sporotrichum pruinosum</name>
    <dbReference type="NCBI Taxonomy" id="2822231"/>
    <lineage>
        <taxon>Eukaryota</taxon>
        <taxon>Fungi</taxon>
        <taxon>Dikarya</taxon>
        <taxon>Basidiomycota</taxon>
        <taxon>Agaricomycotina</taxon>
        <taxon>Agaricomycetes</taxon>
        <taxon>Polyporales</taxon>
        <taxon>Phanerochaetaceae</taxon>
        <taxon>Phanerodontia</taxon>
    </lineage>
</organism>
<dbReference type="PANTHER" id="PTHR24305">
    <property type="entry name" value="CYTOCHROME P450"/>
    <property type="match status" value="1"/>
</dbReference>
<comment type="similarity">
    <text evidence="3">Belongs to the cytochrome P450 family.</text>
</comment>
<evidence type="ECO:0000313" key="10">
    <source>
        <dbReference type="EMBL" id="BAL05177.1"/>
    </source>
</evidence>
<dbReference type="Pfam" id="PF00067">
    <property type="entry name" value="p450"/>
    <property type="match status" value="1"/>
</dbReference>
<reference evidence="10" key="1">
    <citation type="submission" date="2010-10" db="EMBL/GenBank/DDBJ databases">
        <title>Phanerochaete chrysosporium cytochrome P450.</title>
        <authorList>
            <person name="Hirosue S."/>
            <person name="Hiratsuka N."/>
            <person name="Ichinose H."/>
            <person name="Wariishi H."/>
        </authorList>
    </citation>
    <scope>NUCLEOTIDE SEQUENCE</scope>
    <source>
        <strain evidence="10">ATCC 34541</strain>
    </source>
</reference>
<name>G5EJW5_PHACH</name>
<keyword evidence="5" id="KW-0560">Oxidoreductase</keyword>